<name>A0ABX2B565_9BACT</name>
<comment type="caution">
    <text evidence="1">The sequence shown here is derived from an EMBL/GenBank/DDBJ whole genome shotgun (WGS) entry which is preliminary data.</text>
</comment>
<organism evidence="1 2">
    <name type="scientific">Xylanibacter caecicola</name>
    <dbReference type="NCBI Taxonomy" id="2736294"/>
    <lineage>
        <taxon>Bacteria</taxon>
        <taxon>Pseudomonadati</taxon>
        <taxon>Bacteroidota</taxon>
        <taxon>Bacteroidia</taxon>
        <taxon>Bacteroidales</taxon>
        <taxon>Prevotellaceae</taxon>
        <taxon>Xylanibacter</taxon>
    </lineage>
</organism>
<dbReference type="RefSeq" id="WP_172345570.1">
    <property type="nucleotide sequence ID" value="NZ_JABKKJ010000028.1"/>
</dbReference>
<accession>A0ABX2B565</accession>
<protein>
    <submittedName>
        <fullName evidence="1">Uncharacterized protein</fullName>
    </submittedName>
</protein>
<reference evidence="1 2" key="1">
    <citation type="submission" date="2020-05" db="EMBL/GenBank/DDBJ databases">
        <title>Distinct polysaccharide utilization as determinants for interspecies competition between intestinal Prevotella spp.</title>
        <authorList>
            <person name="Galvez E.J.C."/>
            <person name="Iljazovic A."/>
            <person name="Strowig T."/>
        </authorList>
    </citation>
    <scope>NUCLEOTIDE SEQUENCE [LARGE SCALE GENOMIC DNA]</scope>
    <source>
        <strain evidence="1 2">PCHR</strain>
    </source>
</reference>
<evidence type="ECO:0000313" key="1">
    <source>
        <dbReference type="EMBL" id="NPE26102.1"/>
    </source>
</evidence>
<gene>
    <name evidence="1" type="ORF">HPS54_11385</name>
</gene>
<dbReference type="EMBL" id="JABKKJ010000028">
    <property type="protein sequence ID" value="NPE26102.1"/>
    <property type="molecule type" value="Genomic_DNA"/>
</dbReference>
<evidence type="ECO:0000313" key="2">
    <source>
        <dbReference type="Proteomes" id="UP000820977"/>
    </source>
</evidence>
<sequence length="162" mass="19402">MAKRIVTKIGNIFCVEIDKQYKKFFQYVANDMSMLNSSVIRAFKRKYTIEWKPNMDVIVDDDVEFYAHTILSVGIHNNTWYKAGTHKDVGDTTNIMFRYYSEGNTSHMTKSYRWYIWRINQEHIKIGEMTDEYKHLDIGPVFPYFDIKNKIKTGKYIYHILE</sequence>
<dbReference type="Proteomes" id="UP000820977">
    <property type="component" value="Unassembled WGS sequence"/>
</dbReference>
<proteinExistence type="predicted"/>
<keyword evidence="2" id="KW-1185">Reference proteome</keyword>